<dbReference type="AlphaFoldDB" id="A0A1F7HKC9"/>
<proteinExistence type="inferred from homology"/>
<keyword evidence="3" id="KW-0227">DNA damage</keyword>
<dbReference type="GO" id="GO:0006302">
    <property type="term" value="P:double-strand break repair"/>
    <property type="evidence" value="ECO:0007669"/>
    <property type="project" value="TreeGrafter"/>
</dbReference>
<dbReference type="PANTHER" id="PTHR33991">
    <property type="entry name" value="DNA REPAIR PROTEIN RECO"/>
    <property type="match status" value="1"/>
</dbReference>
<name>A0A1F7HKC9_9BACT</name>
<gene>
    <name evidence="8" type="ORF">A3F29_04125</name>
</gene>
<dbReference type="NCBIfam" id="TIGR00613">
    <property type="entry name" value="reco"/>
    <property type="match status" value="1"/>
</dbReference>
<protein>
    <recommendedName>
        <fullName evidence="2">DNA repair protein RecO</fullName>
    </recommendedName>
    <alternativeName>
        <fullName evidence="6">Recombination protein O</fullName>
    </alternativeName>
</protein>
<evidence type="ECO:0000259" key="7">
    <source>
        <dbReference type="Pfam" id="PF11967"/>
    </source>
</evidence>
<dbReference type="InterPro" id="IPR003717">
    <property type="entry name" value="RecO"/>
</dbReference>
<comment type="caution">
    <text evidence="8">The sequence shown here is derived from an EMBL/GenBank/DDBJ whole genome shotgun (WGS) entry which is preliminary data.</text>
</comment>
<dbReference type="EMBL" id="MFZV01000004">
    <property type="protein sequence ID" value="OGK31504.1"/>
    <property type="molecule type" value="Genomic_DNA"/>
</dbReference>
<dbReference type="Pfam" id="PF11967">
    <property type="entry name" value="RecO_N"/>
    <property type="match status" value="1"/>
</dbReference>
<dbReference type="Gene3D" id="2.40.50.140">
    <property type="entry name" value="Nucleic acid-binding proteins"/>
    <property type="match status" value="1"/>
</dbReference>
<evidence type="ECO:0000313" key="8">
    <source>
        <dbReference type="EMBL" id="OGK31504.1"/>
    </source>
</evidence>
<dbReference type="Proteomes" id="UP000177199">
    <property type="component" value="Unassembled WGS sequence"/>
</dbReference>
<evidence type="ECO:0000256" key="5">
    <source>
        <dbReference type="ARBA" id="ARBA00023204"/>
    </source>
</evidence>
<dbReference type="InterPro" id="IPR042242">
    <property type="entry name" value="RecO_C"/>
</dbReference>
<evidence type="ECO:0000256" key="1">
    <source>
        <dbReference type="ARBA" id="ARBA00007452"/>
    </source>
</evidence>
<dbReference type="PANTHER" id="PTHR33991:SF1">
    <property type="entry name" value="DNA REPAIR PROTEIN RECO"/>
    <property type="match status" value="1"/>
</dbReference>
<evidence type="ECO:0000256" key="4">
    <source>
        <dbReference type="ARBA" id="ARBA00023172"/>
    </source>
</evidence>
<dbReference type="Pfam" id="PF02565">
    <property type="entry name" value="RecO_C"/>
    <property type="match status" value="1"/>
</dbReference>
<evidence type="ECO:0000256" key="2">
    <source>
        <dbReference type="ARBA" id="ARBA00021310"/>
    </source>
</evidence>
<organism evidence="8 9">
    <name type="scientific">Candidatus Roizmanbacteria bacterium RIFCSPHIGHO2_12_FULL_33_9</name>
    <dbReference type="NCBI Taxonomy" id="1802045"/>
    <lineage>
        <taxon>Bacteria</taxon>
        <taxon>Candidatus Roizmaniibacteriota</taxon>
    </lineage>
</organism>
<evidence type="ECO:0000256" key="3">
    <source>
        <dbReference type="ARBA" id="ARBA00022763"/>
    </source>
</evidence>
<dbReference type="GO" id="GO:0043590">
    <property type="term" value="C:bacterial nucleoid"/>
    <property type="evidence" value="ECO:0007669"/>
    <property type="project" value="TreeGrafter"/>
</dbReference>
<sequence>MPHKFKTQGIVLKKRELLNLDNLITIFTKDLGKTVSVAKGIKKLNSRRAPHIQTGNLIEVILYSKRDRYYLQESNIISGFSYLKKDAKKISMVYYFFLIIDKLLPENEPEEEIYKATLNFLIDLSKAKKVENVLVEKYLNIVLSKLGYIQNKRSLEELNSLIEDLLGEKVRFFVI</sequence>
<evidence type="ECO:0000313" key="9">
    <source>
        <dbReference type="Proteomes" id="UP000177199"/>
    </source>
</evidence>
<keyword evidence="4" id="KW-0233">DNA recombination</keyword>
<dbReference type="Gene3D" id="1.20.1440.120">
    <property type="entry name" value="Recombination protein O, C-terminal domain"/>
    <property type="match status" value="1"/>
</dbReference>
<comment type="similarity">
    <text evidence="1">Belongs to the RecO family.</text>
</comment>
<dbReference type="InterPro" id="IPR012340">
    <property type="entry name" value="NA-bd_OB-fold"/>
</dbReference>
<accession>A0A1F7HKC9</accession>
<dbReference type="InterPro" id="IPR022572">
    <property type="entry name" value="DNA_rep/recomb_RecO_N"/>
</dbReference>
<evidence type="ECO:0000256" key="6">
    <source>
        <dbReference type="ARBA" id="ARBA00033409"/>
    </source>
</evidence>
<reference evidence="8 9" key="1">
    <citation type="journal article" date="2016" name="Nat. Commun.">
        <title>Thousands of microbial genomes shed light on interconnected biogeochemical processes in an aquifer system.</title>
        <authorList>
            <person name="Anantharaman K."/>
            <person name="Brown C.T."/>
            <person name="Hug L.A."/>
            <person name="Sharon I."/>
            <person name="Castelle C.J."/>
            <person name="Probst A.J."/>
            <person name="Thomas B.C."/>
            <person name="Singh A."/>
            <person name="Wilkins M.J."/>
            <person name="Karaoz U."/>
            <person name="Brodie E.L."/>
            <person name="Williams K.H."/>
            <person name="Hubbard S.S."/>
            <person name="Banfield J.F."/>
        </authorList>
    </citation>
    <scope>NUCLEOTIDE SEQUENCE [LARGE SCALE GENOMIC DNA]</scope>
</reference>
<keyword evidence="5" id="KW-0234">DNA repair</keyword>
<dbReference type="SUPFAM" id="SSF50249">
    <property type="entry name" value="Nucleic acid-binding proteins"/>
    <property type="match status" value="1"/>
</dbReference>
<feature type="domain" description="DNA replication/recombination mediator RecO N-terminal" evidence="7">
    <location>
        <begin position="4"/>
        <end position="80"/>
    </location>
</feature>
<dbReference type="GO" id="GO:0006310">
    <property type="term" value="P:DNA recombination"/>
    <property type="evidence" value="ECO:0007669"/>
    <property type="project" value="UniProtKB-KW"/>
</dbReference>